<dbReference type="PANTHER" id="PTHR12894:SF27">
    <property type="entry name" value="TRANSFORMING GROWTH FACTOR-BETA RECEPTOR-ASSOCIATED PROTEIN 1"/>
    <property type="match status" value="1"/>
</dbReference>
<reference evidence="3" key="1">
    <citation type="submission" date="2020-04" db="EMBL/GenBank/DDBJ databases">
        <authorList>
            <person name="Alioto T."/>
            <person name="Alioto T."/>
            <person name="Gomez Garrido J."/>
        </authorList>
    </citation>
    <scope>NUCLEOTIDE SEQUENCE</scope>
    <source>
        <strain evidence="3">A484AB</strain>
    </source>
</reference>
<evidence type="ECO:0000259" key="2">
    <source>
        <dbReference type="Pfam" id="PF10367"/>
    </source>
</evidence>
<comment type="caution">
    <text evidence="3">The sequence shown here is derived from an EMBL/GenBank/DDBJ whole genome shotgun (WGS) entry which is preliminary data.</text>
</comment>
<keyword evidence="4" id="KW-1185">Reference proteome</keyword>
<dbReference type="InterPro" id="IPR019453">
    <property type="entry name" value="VPS39/TGFA1_Znf"/>
</dbReference>
<feature type="repeat" description="CHCR" evidence="1">
    <location>
        <begin position="36"/>
        <end position="198"/>
    </location>
</feature>
<dbReference type="AlphaFoldDB" id="A0A6S7L1N3"/>
<dbReference type="GO" id="GO:0006886">
    <property type="term" value="P:intracellular protein transport"/>
    <property type="evidence" value="ECO:0007669"/>
    <property type="project" value="UniProtKB-UniRule"/>
</dbReference>
<dbReference type="GO" id="GO:0034058">
    <property type="term" value="P:endosomal vesicle fusion"/>
    <property type="evidence" value="ECO:0007669"/>
    <property type="project" value="TreeGrafter"/>
</dbReference>
<accession>A0A6S7L1N3</accession>
<dbReference type="PROSITE" id="PS50236">
    <property type="entry name" value="CHCR"/>
    <property type="match status" value="1"/>
</dbReference>
<dbReference type="OrthoDB" id="10258882at2759"/>
<evidence type="ECO:0000313" key="4">
    <source>
        <dbReference type="Proteomes" id="UP001152795"/>
    </source>
</evidence>
<organism evidence="3 4">
    <name type="scientific">Paramuricea clavata</name>
    <name type="common">Red gorgonian</name>
    <name type="synonym">Violescent sea-whip</name>
    <dbReference type="NCBI Taxonomy" id="317549"/>
    <lineage>
        <taxon>Eukaryota</taxon>
        <taxon>Metazoa</taxon>
        <taxon>Cnidaria</taxon>
        <taxon>Anthozoa</taxon>
        <taxon>Octocorallia</taxon>
        <taxon>Malacalcyonacea</taxon>
        <taxon>Plexauridae</taxon>
        <taxon>Paramuricea</taxon>
    </lineage>
</organism>
<name>A0A6S7L1N3_PARCT</name>
<dbReference type="Pfam" id="PF10367">
    <property type="entry name" value="zf-Vps39_C"/>
    <property type="match status" value="1"/>
</dbReference>
<dbReference type="Proteomes" id="UP001152795">
    <property type="component" value="Unassembled WGS sequence"/>
</dbReference>
<dbReference type="InterPro" id="IPR000547">
    <property type="entry name" value="Clathrin_H-chain/VPS_repeat"/>
</dbReference>
<sequence>MYISSIINEELLWRYVPWIMEKDQALAVRIFSESSLDEATEKLQPDYILEYFSKFPIALQKYLEFLVFQKKLDKEKYHSRLAIFYLDQVQNLKKNPKSSKEAIDNARVSLQSMLKFSSLYNASLLLSKIPEESGLDLETAMLYGRLEHHEKALKIYVHELADFDGAVAYCEFYSKGHDRSYRRKLFYLLLSVYLQSGVKQTNDMVVAAVSLLNSHIQDFDPVKVMEIIPEEWSVRLISPFLIGLSRDSLHTSRNTKLRKNLMRSENIKMKKGYISYTTKPVTITEETYCRVCRRPFNDSNIARYPNNIITHVHCARHKTLCPVTGQLFSVNDGDI</sequence>
<proteinExistence type="predicted"/>
<dbReference type="GO" id="GO:0005737">
    <property type="term" value="C:cytoplasm"/>
    <property type="evidence" value="ECO:0007669"/>
    <property type="project" value="TreeGrafter"/>
</dbReference>
<evidence type="ECO:0000313" key="3">
    <source>
        <dbReference type="EMBL" id="CAB4026359.1"/>
    </source>
</evidence>
<keyword evidence="3" id="KW-0675">Receptor</keyword>
<protein>
    <submittedName>
        <fullName evidence="3">Transforming growth factor-beta receptor-associated 1-like</fullName>
    </submittedName>
</protein>
<gene>
    <name evidence="3" type="ORF">PACLA_8A046086</name>
</gene>
<feature type="domain" description="Vacuolar sorting protein 39/Transforming growth factor beta receptor-associated zinc finger" evidence="2">
    <location>
        <begin position="279"/>
        <end position="316"/>
    </location>
</feature>
<evidence type="ECO:0000256" key="1">
    <source>
        <dbReference type="PROSITE-ProRule" id="PRU01006"/>
    </source>
</evidence>
<dbReference type="GO" id="GO:0016020">
    <property type="term" value="C:membrane"/>
    <property type="evidence" value="ECO:0007669"/>
    <property type="project" value="TreeGrafter"/>
</dbReference>
<dbReference type="PANTHER" id="PTHR12894">
    <property type="entry name" value="CNH DOMAIN CONTAINING"/>
    <property type="match status" value="1"/>
</dbReference>
<dbReference type="EMBL" id="CACRXK020014152">
    <property type="protein sequence ID" value="CAB4026359.1"/>
    <property type="molecule type" value="Genomic_DNA"/>
</dbReference>
<dbReference type="InterPro" id="IPR032914">
    <property type="entry name" value="Vam6/VPS39/TRAP1"/>
</dbReference>
<dbReference type="GO" id="GO:0006914">
    <property type="term" value="P:autophagy"/>
    <property type="evidence" value="ECO:0007669"/>
    <property type="project" value="TreeGrafter"/>
</dbReference>